<sequence length="250" mass="27450">METVRRDLHATTAQCSSLLTRYSKLAAQASTSYASSGLLKDDIGRRKGEIEEELNGALDTFAAQIERLANFHATAHPPPSASATHALERHRDVLAEYRRDYQRTQASLREAEQRANLLGSVREEISAFKTAGGSSVTDSLLAERGRIDSSHRMADDTLNQAYATRAEFAAQRSGLSQIQSRMNGVACPSLSRPRCFYVPLTDSNSFARAAQVPGLNSVIGMINSRRRRDSVIMGTVLGICTLLLLFFIWG</sequence>
<evidence type="ECO:0000313" key="12">
    <source>
        <dbReference type="EMBL" id="CEQ42974.1"/>
    </source>
</evidence>
<dbReference type="GO" id="GO:0006888">
    <property type="term" value="P:endoplasmic reticulum to Golgi vesicle-mediated transport"/>
    <property type="evidence" value="ECO:0007669"/>
    <property type="project" value="InterPro"/>
</dbReference>
<comment type="function">
    <text evidence="9">Involved in transport from the ER to the Golgi apparatus as well as in intra-Golgi transport. It belongs to a super-family of proteins called t-SNAREs or soluble NSF (N-ethylmaleimide-sensitive factor) attachment protein receptor.</text>
</comment>
<accession>A0A0D6ESN7</accession>
<keyword evidence="3 9" id="KW-0813">Transport</keyword>
<organism evidence="12 13">
    <name type="scientific">Sporidiobolus salmonicolor</name>
    <name type="common">Yeast-like fungus</name>
    <name type="synonym">Sporobolomyces salmonicolor</name>
    <dbReference type="NCBI Taxonomy" id="5005"/>
    <lineage>
        <taxon>Eukaryota</taxon>
        <taxon>Fungi</taxon>
        <taxon>Dikarya</taxon>
        <taxon>Basidiomycota</taxon>
        <taxon>Pucciniomycotina</taxon>
        <taxon>Microbotryomycetes</taxon>
        <taxon>Sporidiobolales</taxon>
        <taxon>Sporidiobolaceae</taxon>
        <taxon>Sporobolomyces</taxon>
    </lineage>
</organism>
<keyword evidence="9" id="KW-0931">ER-Golgi transport</keyword>
<dbReference type="PANTHER" id="PTHR21094">
    <property type="entry name" value="GOS-28 SNARE- RELATED"/>
    <property type="match status" value="1"/>
</dbReference>
<dbReference type="EMBL" id="CENE01000042">
    <property type="protein sequence ID" value="CEQ42974.1"/>
    <property type="molecule type" value="Genomic_DNA"/>
</dbReference>
<evidence type="ECO:0000256" key="4">
    <source>
        <dbReference type="ARBA" id="ARBA00022692"/>
    </source>
</evidence>
<keyword evidence="10" id="KW-0175">Coiled coil</keyword>
<dbReference type="AlphaFoldDB" id="A0A0D6ESN7"/>
<dbReference type="GO" id="GO:0005797">
    <property type="term" value="C:Golgi medial cisterna"/>
    <property type="evidence" value="ECO:0007669"/>
    <property type="project" value="TreeGrafter"/>
</dbReference>
<dbReference type="OrthoDB" id="422156at2759"/>
<evidence type="ECO:0000256" key="9">
    <source>
        <dbReference type="PIRNR" id="PIRNR027109"/>
    </source>
</evidence>
<evidence type="ECO:0000256" key="5">
    <source>
        <dbReference type="ARBA" id="ARBA00022927"/>
    </source>
</evidence>
<dbReference type="GO" id="GO:0005801">
    <property type="term" value="C:cis-Golgi network"/>
    <property type="evidence" value="ECO:0007669"/>
    <property type="project" value="InterPro"/>
</dbReference>
<dbReference type="GO" id="GO:0048219">
    <property type="term" value="P:inter-Golgi cisterna vesicle-mediated transport"/>
    <property type="evidence" value="ECO:0007669"/>
    <property type="project" value="TreeGrafter"/>
</dbReference>
<feature type="coiled-coil region" evidence="10">
    <location>
        <begin position="87"/>
        <end position="114"/>
    </location>
</feature>
<evidence type="ECO:0000256" key="8">
    <source>
        <dbReference type="ARBA" id="ARBA00023136"/>
    </source>
</evidence>
<evidence type="ECO:0000256" key="3">
    <source>
        <dbReference type="ARBA" id="ARBA00022448"/>
    </source>
</evidence>
<keyword evidence="4 11" id="KW-0812">Transmembrane</keyword>
<dbReference type="GO" id="GO:0006906">
    <property type="term" value="P:vesicle fusion"/>
    <property type="evidence" value="ECO:0007669"/>
    <property type="project" value="TreeGrafter"/>
</dbReference>
<evidence type="ECO:0000256" key="2">
    <source>
        <dbReference type="ARBA" id="ARBA00008473"/>
    </source>
</evidence>
<dbReference type="PIRSF" id="PIRSF027109">
    <property type="entry name" value="Golgi_SNARE"/>
    <property type="match status" value="1"/>
</dbReference>
<dbReference type="InterPro" id="IPR023601">
    <property type="entry name" value="Golgi_SNAP_su1"/>
</dbReference>
<dbReference type="PANTHER" id="PTHR21094:SF2">
    <property type="entry name" value="GOLGI SNAP RECEPTOR COMPLEX MEMBER 1"/>
    <property type="match status" value="1"/>
</dbReference>
<keyword evidence="8 9" id="KW-0472">Membrane</keyword>
<comment type="subunit">
    <text evidence="9">Component of several multiprotein Golgi SNARE complexes.</text>
</comment>
<evidence type="ECO:0000256" key="7">
    <source>
        <dbReference type="ARBA" id="ARBA00023034"/>
    </source>
</evidence>
<dbReference type="GO" id="GO:0000139">
    <property type="term" value="C:Golgi membrane"/>
    <property type="evidence" value="ECO:0007669"/>
    <property type="project" value="UniProtKB-SubCell"/>
</dbReference>
<comment type="subcellular location">
    <subcellularLocation>
        <location evidence="1">Golgi apparatus membrane</location>
        <topology evidence="1">Single-pass type IV membrane protein</topology>
    </subcellularLocation>
</comment>
<feature type="transmembrane region" description="Helical" evidence="11">
    <location>
        <begin position="231"/>
        <end position="249"/>
    </location>
</feature>
<keyword evidence="7 9" id="KW-0333">Golgi apparatus</keyword>
<dbReference type="GO" id="GO:0005484">
    <property type="term" value="F:SNAP receptor activity"/>
    <property type="evidence" value="ECO:0007669"/>
    <property type="project" value="TreeGrafter"/>
</dbReference>
<name>A0A0D6ESN7_SPOSA</name>
<evidence type="ECO:0000256" key="1">
    <source>
        <dbReference type="ARBA" id="ARBA00004409"/>
    </source>
</evidence>
<dbReference type="GO" id="GO:0031201">
    <property type="term" value="C:SNARE complex"/>
    <property type="evidence" value="ECO:0007669"/>
    <property type="project" value="TreeGrafter"/>
</dbReference>
<keyword evidence="6 11" id="KW-1133">Transmembrane helix</keyword>
<dbReference type="Proteomes" id="UP000243876">
    <property type="component" value="Unassembled WGS sequence"/>
</dbReference>
<evidence type="ECO:0000256" key="6">
    <source>
        <dbReference type="ARBA" id="ARBA00022989"/>
    </source>
</evidence>
<evidence type="ECO:0000256" key="11">
    <source>
        <dbReference type="SAM" id="Phobius"/>
    </source>
</evidence>
<comment type="similarity">
    <text evidence="2 9">Belongs to the GOSR1 family.</text>
</comment>
<reference evidence="13" key="1">
    <citation type="submission" date="2015-02" db="EMBL/GenBank/DDBJ databases">
        <authorList>
            <person name="Gon?alves P."/>
        </authorList>
    </citation>
    <scope>NUCLEOTIDE SEQUENCE [LARGE SCALE GENOMIC DNA]</scope>
</reference>
<evidence type="ECO:0000256" key="10">
    <source>
        <dbReference type="SAM" id="Coils"/>
    </source>
</evidence>
<keyword evidence="5 9" id="KW-0653">Protein transport</keyword>
<keyword evidence="13" id="KW-1185">Reference proteome</keyword>
<protein>
    <recommendedName>
        <fullName evidence="9">Golgi SNAP receptor complex member 1</fullName>
    </recommendedName>
</protein>
<dbReference type="GO" id="GO:0015031">
    <property type="term" value="P:protein transport"/>
    <property type="evidence" value="ECO:0007669"/>
    <property type="project" value="UniProtKB-KW"/>
</dbReference>
<gene>
    <name evidence="12" type="primary">SPOSA6832_04858</name>
</gene>
<dbReference type="Pfam" id="PF12352">
    <property type="entry name" value="V-SNARE_C"/>
    <property type="match status" value="1"/>
</dbReference>
<evidence type="ECO:0000313" key="13">
    <source>
        <dbReference type="Proteomes" id="UP000243876"/>
    </source>
</evidence>
<proteinExistence type="inferred from homology"/>